<dbReference type="GO" id="GO:0006508">
    <property type="term" value="P:proteolysis"/>
    <property type="evidence" value="ECO:0007669"/>
    <property type="project" value="InterPro"/>
</dbReference>
<evidence type="ECO:0000256" key="3">
    <source>
        <dbReference type="SAM" id="MobiDB-lite"/>
    </source>
</evidence>
<keyword evidence="1" id="KW-0645">Protease</keyword>
<dbReference type="GeneID" id="118414474"/>
<dbReference type="Pfam" id="PF12796">
    <property type="entry name" value="Ank_2"/>
    <property type="match status" value="2"/>
</dbReference>
<dbReference type="SMART" id="SM00248">
    <property type="entry name" value="ANK"/>
    <property type="match status" value="6"/>
</dbReference>
<dbReference type="Proteomes" id="UP000001554">
    <property type="component" value="Chromosome 4"/>
</dbReference>
<dbReference type="GO" id="GO:0004197">
    <property type="term" value="F:cysteine-type endopeptidase activity"/>
    <property type="evidence" value="ECO:0000318"/>
    <property type="project" value="GO_Central"/>
</dbReference>
<gene>
    <name evidence="6" type="primary">LOC118414474</name>
</gene>
<keyword evidence="2" id="KW-0040">ANK repeat</keyword>
<dbReference type="GO" id="GO:0043525">
    <property type="term" value="P:positive regulation of neuron apoptotic process"/>
    <property type="evidence" value="ECO:0000318"/>
    <property type="project" value="GO_Central"/>
</dbReference>
<evidence type="ECO:0000313" key="5">
    <source>
        <dbReference type="Proteomes" id="UP000001554"/>
    </source>
</evidence>
<dbReference type="Gene3D" id="3.40.50.2000">
    <property type="entry name" value="Glycogen Phosphorylase B"/>
    <property type="match status" value="1"/>
</dbReference>
<dbReference type="SUPFAM" id="SSF54001">
    <property type="entry name" value="Cysteine proteinases"/>
    <property type="match status" value="1"/>
</dbReference>
<dbReference type="InterPro" id="IPR003323">
    <property type="entry name" value="OTU_dom"/>
</dbReference>
<dbReference type="OMA" id="RTEMSME"/>
<dbReference type="InterPro" id="IPR002110">
    <property type="entry name" value="Ankyrin_rpt"/>
</dbReference>
<dbReference type="GO" id="GO:0005737">
    <property type="term" value="C:cytoplasm"/>
    <property type="evidence" value="ECO:0000318"/>
    <property type="project" value="GO_Central"/>
</dbReference>
<reference evidence="6" key="2">
    <citation type="submission" date="2025-08" db="UniProtKB">
        <authorList>
            <consortium name="RefSeq"/>
        </authorList>
    </citation>
    <scope>IDENTIFICATION</scope>
    <source>
        <strain evidence="6">S238N-H82</strain>
        <tissue evidence="6">Testes</tissue>
    </source>
</reference>
<feature type="repeat" description="ANK" evidence="2">
    <location>
        <begin position="93"/>
        <end position="126"/>
    </location>
</feature>
<feature type="repeat" description="ANK" evidence="2">
    <location>
        <begin position="60"/>
        <end position="92"/>
    </location>
</feature>
<feature type="compositionally biased region" description="Polar residues" evidence="3">
    <location>
        <begin position="331"/>
        <end position="342"/>
    </location>
</feature>
<dbReference type="CDD" id="cd03801">
    <property type="entry name" value="GT4_PimA-like"/>
    <property type="match status" value="1"/>
</dbReference>
<proteinExistence type="predicted"/>
<dbReference type="GO" id="GO:0006915">
    <property type="term" value="P:apoptotic process"/>
    <property type="evidence" value="ECO:0000318"/>
    <property type="project" value="GO_Central"/>
</dbReference>
<feature type="repeat" description="ANK" evidence="2">
    <location>
        <begin position="160"/>
        <end position="192"/>
    </location>
</feature>
<feature type="repeat" description="ANK" evidence="2">
    <location>
        <begin position="1"/>
        <end position="26"/>
    </location>
</feature>
<organism evidence="5 6">
    <name type="scientific">Branchiostoma floridae</name>
    <name type="common">Florida lancelet</name>
    <name type="synonym">Amphioxus</name>
    <dbReference type="NCBI Taxonomy" id="7739"/>
    <lineage>
        <taxon>Eukaryota</taxon>
        <taxon>Metazoa</taxon>
        <taxon>Chordata</taxon>
        <taxon>Cephalochordata</taxon>
        <taxon>Leptocardii</taxon>
        <taxon>Amphioxiformes</taxon>
        <taxon>Branchiostomatidae</taxon>
        <taxon>Branchiostoma</taxon>
    </lineage>
</organism>
<protein>
    <submittedName>
        <fullName evidence="6">Uncharacterized protein LOC118414474</fullName>
    </submittedName>
</protein>
<feature type="region of interest" description="Disordered" evidence="3">
    <location>
        <begin position="286"/>
        <end position="342"/>
    </location>
</feature>
<dbReference type="Gene3D" id="1.10.10.60">
    <property type="entry name" value="Homeodomain-like"/>
    <property type="match status" value="1"/>
</dbReference>
<name>A0A9J7L2U4_BRAFL</name>
<evidence type="ECO:0000256" key="1">
    <source>
        <dbReference type="ARBA" id="ARBA00022807"/>
    </source>
</evidence>
<dbReference type="OrthoDB" id="194358at2759"/>
<feature type="compositionally biased region" description="Basic and acidic residues" evidence="3">
    <location>
        <begin position="309"/>
        <end position="327"/>
    </location>
</feature>
<dbReference type="SUPFAM" id="SSF48403">
    <property type="entry name" value="Ankyrin repeat"/>
    <property type="match status" value="1"/>
</dbReference>
<feature type="repeat" description="ANK" evidence="2">
    <location>
        <begin position="127"/>
        <end position="159"/>
    </location>
</feature>
<keyword evidence="5" id="KW-1185">Reference proteome</keyword>
<dbReference type="RefSeq" id="XP_035674425.1">
    <property type="nucleotide sequence ID" value="XM_035818532.1"/>
</dbReference>
<dbReference type="CDD" id="cd22758">
    <property type="entry name" value="OTU_232R-like"/>
    <property type="match status" value="1"/>
</dbReference>
<dbReference type="InterPro" id="IPR036770">
    <property type="entry name" value="Ankyrin_rpt-contain_sf"/>
</dbReference>
<dbReference type="Pfam" id="PF00023">
    <property type="entry name" value="Ank"/>
    <property type="match status" value="1"/>
</dbReference>
<keyword evidence="1" id="KW-0378">Hydrolase</keyword>
<sequence>MAAVNGYHNIAKALLEAGATVNARADQQWTPVHLAAMNGHPETVSILYLAGADVNSRDEEERIPLHMAAQNGYQETVSVLLKAGSNVNIKNNEEKTSMHLAAMNGHHETVTLLAAAPGADVNSQDNKQMTPLHWAARNDDYETASALLAVDADVNARDKEKSVPLHEAAIHGHPKCVEVLLQYGADVYVRNETGLSAKDIAKDVDSSSIGTDRNAEEVIRGRKEILKLLKEETNRMSQRKKESQAVLVRFYEEKGMTEVKKDCPLIQAAANESGRTVEQVKSFINYRKRKGKRPLQPDDNPGDTAGADGAKKSKTEDPRVEGADGRGKAGGSSQRTEMSMEVSSTEKFEKLKYLLEVKIEDKVRSETYNRLARHVTESGLCFRDELPGDGNCMFHAVVDQFFCQEGKRINHLDLRKQAVNFLRENPYNSGGDHLRAFVPDGNWDKYLDDMSRDGTLGDHIVLQAMADMLGHDISIVSSVEAENYVTILTPNSRTSSAPGPPLLLGHYAENHYASLSSEVAGRSANQVTTSQETLQPAQAAISVLLVNDEYGTSRGGISTMNRQVARLLLRNGAKVYGTALTATEDDKRRAAKDGLNLLLPECDDDQRTPTLDWLTYYSREHFPNIPRNLQYIFGHVDVTSKAAKNIKEKRCQDAKLVLFNHEMPEDTRYYKPAKKAMRAADKETRIVEDAKSADAVFSVGSRLYSHFETEYKSLEDSEPRHHYLFLPRASEVFEETDAKPGGRNKVVLSFGRVCEVMAQKGHDMAARSIGYAAEKIDNMSWVVRGVAEDADDWEKSKKILERKMQSRKIKPILRPYGTQQELARDIKGAHLVLMTSRSEPFGLVGLEAIAAGVPVLISDQSGLADMIKDLIKQDKCHADLRHRIVKTSVKESDVEETARRWAEKIEDSLEYSTEEFKKAAEFKKKLLGSKYWEESHKDLLLFCGLIE</sequence>
<dbReference type="AlphaFoldDB" id="A0A9J7L2U4"/>
<dbReference type="PANTHER" id="PTHR10454:SF248">
    <property type="entry name" value="CASPASE-8-LIKE"/>
    <property type="match status" value="1"/>
</dbReference>
<dbReference type="InterPro" id="IPR038765">
    <property type="entry name" value="Papain-like_cys_pep_sf"/>
</dbReference>
<reference evidence="5" key="1">
    <citation type="journal article" date="2020" name="Nat. Ecol. Evol.">
        <title>Deeply conserved synteny resolves early events in vertebrate evolution.</title>
        <authorList>
            <person name="Simakov O."/>
            <person name="Marletaz F."/>
            <person name="Yue J.X."/>
            <person name="O'Connell B."/>
            <person name="Jenkins J."/>
            <person name="Brandt A."/>
            <person name="Calef R."/>
            <person name="Tung C.H."/>
            <person name="Huang T.K."/>
            <person name="Schmutz J."/>
            <person name="Satoh N."/>
            <person name="Yu J.K."/>
            <person name="Putnam N.H."/>
            <person name="Green R.E."/>
            <person name="Rokhsar D.S."/>
        </authorList>
    </citation>
    <scope>NUCLEOTIDE SEQUENCE [LARGE SCALE GENOMIC DNA]</scope>
    <source>
        <strain evidence="5">S238N-H82</strain>
    </source>
</reference>
<accession>A0A9J7L2U4</accession>
<dbReference type="SUPFAM" id="SSF53756">
    <property type="entry name" value="UDP-Glycosyltransferase/glycogen phosphorylase"/>
    <property type="match status" value="1"/>
</dbReference>
<dbReference type="PROSITE" id="PS50297">
    <property type="entry name" value="ANK_REP_REGION"/>
    <property type="match status" value="5"/>
</dbReference>
<evidence type="ECO:0000259" key="4">
    <source>
        <dbReference type="PROSITE" id="PS50802"/>
    </source>
</evidence>
<evidence type="ECO:0000256" key="2">
    <source>
        <dbReference type="PROSITE-ProRule" id="PRU00023"/>
    </source>
</evidence>
<dbReference type="Pfam" id="PF02338">
    <property type="entry name" value="OTU"/>
    <property type="match status" value="1"/>
</dbReference>
<dbReference type="Gene3D" id="3.90.70.80">
    <property type="match status" value="1"/>
</dbReference>
<dbReference type="InterPro" id="IPR002398">
    <property type="entry name" value="Pept_C14"/>
</dbReference>
<dbReference type="KEGG" id="bfo:118414474"/>
<feature type="domain" description="OTU" evidence="4">
    <location>
        <begin position="381"/>
        <end position="518"/>
    </location>
</feature>
<dbReference type="PANTHER" id="PTHR10454">
    <property type="entry name" value="CASPASE"/>
    <property type="match status" value="1"/>
</dbReference>
<dbReference type="Gene3D" id="1.25.40.20">
    <property type="entry name" value="Ankyrin repeat-containing domain"/>
    <property type="match status" value="4"/>
</dbReference>
<evidence type="ECO:0000313" key="6">
    <source>
        <dbReference type="RefSeq" id="XP_035674425.1"/>
    </source>
</evidence>
<keyword evidence="1" id="KW-0788">Thiol protease</keyword>
<dbReference type="PROSITE" id="PS50802">
    <property type="entry name" value="OTU"/>
    <property type="match status" value="1"/>
</dbReference>
<dbReference type="PROSITE" id="PS50088">
    <property type="entry name" value="ANK_REPEAT"/>
    <property type="match status" value="6"/>
</dbReference>
<dbReference type="Pfam" id="PF20706">
    <property type="entry name" value="GT4-conflict"/>
    <property type="match status" value="1"/>
</dbReference>
<feature type="repeat" description="ANK" evidence="2">
    <location>
        <begin position="27"/>
        <end position="59"/>
    </location>
</feature>